<evidence type="ECO:0000313" key="1">
    <source>
        <dbReference type="EMBL" id="KAL3308808.1"/>
    </source>
</evidence>
<name>A0ABD2PP51_9PLAT</name>
<protein>
    <submittedName>
        <fullName evidence="1">Uncharacterized protein</fullName>
    </submittedName>
</protein>
<dbReference type="Proteomes" id="UP001626550">
    <property type="component" value="Unassembled WGS sequence"/>
</dbReference>
<keyword evidence="2" id="KW-1185">Reference proteome</keyword>
<proteinExistence type="predicted"/>
<organism evidence="1 2">
    <name type="scientific">Cichlidogyrus casuarinus</name>
    <dbReference type="NCBI Taxonomy" id="1844966"/>
    <lineage>
        <taxon>Eukaryota</taxon>
        <taxon>Metazoa</taxon>
        <taxon>Spiralia</taxon>
        <taxon>Lophotrochozoa</taxon>
        <taxon>Platyhelminthes</taxon>
        <taxon>Monogenea</taxon>
        <taxon>Monopisthocotylea</taxon>
        <taxon>Dactylogyridea</taxon>
        <taxon>Ancyrocephalidae</taxon>
        <taxon>Cichlidogyrus</taxon>
    </lineage>
</organism>
<reference evidence="1 2" key="1">
    <citation type="submission" date="2024-11" db="EMBL/GenBank/DDBJ databases">
        <title>Adaptive evolution of stress response genes in parasites aligns with host niche diversity.</title>
        <authorList>
            <person name="Hahn C."/>
            <person name="Resl P."/>
        </authorList>
    </citation>
    <scope>NUCLEOTIDE SEQUENCE [LARGE SCALE GENOMIC DNA]</scope>
    <source>
        <strain evidence="1">EGGRZ-B1_66</strain>
        <tissue evidence="1">Body</tissue>
    </source>
</reference>
<accession>A0ABD2PP51</accession>
<gene>
    <name evidence="1" type="ORF">Ciccas_012657</name>
</gene>
<comment type="caution">
    <text evidence="1">The sequence shown here is derived from an EMBL/GenBank/DDBJ whole genome shotgun (WGS) entry which is preliminary data.</text>
</comment>
<dbReference type="EMBL" id="JBJKFK010004668">
    <property type="protein sequence ID" value="KAL3308808.1"/>
    <property type="molecule type" value="Genomic_DNA"/>
</dbReference>
<dbReference type="AlphaFoldDB" id="A0ABD2PP51"/>
<sequence>MAFLYKGAFTRIENDPDLVMETKKLVQILIDLKMDVFEVESDHAPVNVNDSAFILNGIALICSQNALNSQRAVSFLDLFQY</sequence>
<evidence type="ECO:0000313" key="2">
    <source>
        <dbReference type="Proteomes" id="UP001626550"/>
    </source>
</evidence>